<keyword evidence="3 6" id="KW-0812">Transmembrane</keyword>
<feature type="transmembrane region" description="Helical" evidence="6">
    <location>
        <begin position="157"/>
        <end position="177"/>
    </location>
</feature>
<feature type="transmembrane region" description="Helical" evidence="6">
    <location>
        <begin position="401"/>
        <end position="418"/>
    </location>
</feature>
<keyword evidence="5 6" id="KW-0472">Membrane</keyword>
<evidence type="ECO:0000313" key="8">
    <source>
        <dbReference type="Proteomes" id="UP000294321"/>
    </source>
</evidence>
<dbReference type="Proteomes" id="UP000294321">
    <property type="component" value="Chromosome"/>
</dbReference>
<feature type="transmembrane region" description="Helical" evidence="6">
    <location>
        <begin position="92"/>
        <end position="110"/>
    </location>
</feature>
<sequence>MNVYMEENRNNRGKLSVLGLFALAISGIAPTGSMAYSTTATARVAGYNVPLSFLLGGLGILCVALCFAAMAKHIAGAGSAYAYNKAAFGEKGGFITGWVMVFAYFVLLISQPGLTANYVNVFLHHFGITWSINWMTFIIIVSMWIISLFGIKVTSKIAFITEGVSLLILIILSAIILIKAGMSGTIDPKPFIPHNNYGGIGQGMIFAILSYAGFEEISTVSFRAKNPKHTVPRTLIWTVILIAAFYLTVTFVEVNGFGIKNIAAFANSPSPLDALSSTYLGNAMAMVMDLAILLSGLASVLGCANACAYMMYALGANHYLPGFLGKFDENLNSPKNAVDVTMIMCAIAYAIFGVPYGYQVVYSNASTLGVMGLLIVYMMVCIGSGIYFARRSDVHFSWFRHFLIPLVGVAVLILPFLSNIYPVPKFPGNLYPYIIIIWVVIGLIVSYVKDKGDRSSVTDED</sequence>
<dbReference type="KEGG" id="lji:ELX58_04235"/>
<dbReference type="Pfam" id="PF13520">
    <property type="entry name" value="AA_permease_2"/>
    <property type="match status" value="1"/>
</dbReference>
<gene>
    <name evidence="7" type="ORF">ELX58_04235</name>
</gene>
<keyword evidence="4 6" id="KW-1133">Transmembrane helix</keyword>
<dbReference type="GO" id="GO:0022857">
    <property type="term" value="F:transmembrane transporter activity"/>
    <property type="evidence" value="ECO:0007669"/>
    <property type="project" value="InterPro"/>
</dbReference>
<evidence type="ECO:0000256" key="1">
    <source>
        <dbReference type="ARBA" id="ARBA00004651"/>
    </source>
</evidence>
<evidence type="ECO:0000256" key="2">
    <source>
        <dbReference type="ARBA" id="ARBA00022475"/>
    </source>
</evidence>
<dbReference type="InterPro" id="IPR002293">
    <property type="entry name" value="AA/rel_permease1"/>
</dbReference>
<keyword evidence="8" id="KW-1185">Reference proteome</keyword>
<keyword evidence="2" id="KW-1003">Cell membrane</keyword>
<dbReference type="OrthoDB" id="9762947at2"/>
<feature type="transmembrane region" description="Helical" evidence="6">
    <location>
        <begin position="290"/>
        <end position="315"/>
    </location>
</feature>
<feature type="transmembrane region" description="Helical" evidence="6">
    <location>
        <begin position="430"/>
        <end position="448"/>
    </location>
</feature>
<reference evidence="8" key="1">
    <citation type="submission" date="2018-12" db="EMBL/GenBank/DDBJ databases">
        <title>A new species of lactobacillus.</title>
        <authorList>
            <person name="Jian Y."/>
            <person name="Xin L."/>
            <person name="Hong Z.J."/>
            <person name="Ming L.Z."/>
            <person name="Hong X.Z."/>
        </authorList>
    </citation>
    <scope>NUCLEOTIDE SEQUENCE [LARGE SCALE GENOMIC DNA]</scope>
    <source>
        <strain evidence="8">HSLZ-75</strain>
    </source>
</reference>
<dbReference type="InterPro" id="IPR050367">
    <property type="entry name" value="APC_superfamily"/>
</dbReference>
<dbReference type="PANTHER" id="PTHR42770:SF11">
    <property type="entry name" value="INNER MEMBRANE TRANSPORT PROTEIN YBAT"/>
    <property type="match status" value="1"/>
</dbReference>
<dbReference type="PANTHER" id="PTHR42770">
    <property type="entry name" value="AMINO ACID TRANSPORTER-RELATED"/>
    <property type="match status" value="1"/>
</dbReference>
<evidence type="ECO:0000256" key="4">
    <source>
        <dbReference type="ARBA" id="ARBA00022989"/>
    </source>
</evidence>
<evidence type="ECO:0000313" key="7">
    <source>
        <dbReference type="EMBL" id="QBP18359.1"/>
    </source>
</evidence>
<dbReference type="EMBL" id="CP034726">
    <property type="protein sequence ID" value="QBP18359.1"/>
    <property type="molecule type" value="Genomic_DNA"/>
</dbReference>
<feature type="transmembrane region" description="Helical" evidence="6">
    <location>
        <begin position="197"/>
        <end position="214"/>
    </location>
</feature>
<feature type="transmembrane region" description="Helical" evidence="6">
    <location>
        <begin position="235"/>
        <end position="252"/>
    </location>
</feature>
<evidence type="ECO:0000256" key="6">
    <source>
        <dbReference type="SAM" id="Phobius"/>
    </source>
</evidence>
<dbReference type="AlphaFoldDB" id="A0A4V1ALP9"/>
<protein>
    <submittedName>
        <fullName evidence="7">APC family permease</fullName>
    </submittedName>
</protein>
<feature type="transmembrane region" description="Helical" evidence="6">
    <location>
        <begin position="51"/>
        <end position="71"/>
    </location>
</feature>
<name>A0A4V1ALP9_9LACO</name>
<feature type="transmembrane region" description="Helical" evidence="6">
    <location>
        <begin position="130"/>
        <end position="150"/>
    </location>
</feature>
<evidence type="ECO:0000256" key="3">
    <source>
        <dbReference type="ARBA" id="ARBA00022692"/>
    </source>
</evidence>
<evidence type="ECO:0000256" key="5">
    <source>
        <dbReference type="ARBA" id="ARBA00023136"/>
    </source>
</evidence>
<comment type="subcellular location">
    <subcellularLocation>
        <location evidence="1">Cell membrane</location>
        <topology evidence="1">Multi-pass membrane protein</topology>
    </subcellularLocation>
</comment>
<feature type="transmembrane region" description="Helical" evidence="6">
    <location>
        <begin position="370"/>
        <end position="389"/>
    </location>
</feature>
<feature type="transmembrane region" description="Helical" evidence="6">
    <location>
        <begin position="336"/>
        <end position="358"/>
    </location>
</feature>
<proteinExistence type="predicted"/>
<dbReference type="GO" id="GO:0005886">
    <property type="term" value="C:plasma membrane"/>
    <property type="evidence" value="ECO:0007669"/>
    <property type="project" value="UniProtKB-SubCell"/>
</dbReference>
<dbReference type="PIRSF" id="PIRSF006060">
    <property type="entry name" value="AA_transporter"/>
    <property type="match status" value="1"/>
</dbReference>
<organism evidence="7 8">
    <name type="scientific">Acetilactobacillus jinshanensis</name>
    <dbReference type="NCBI Taxonomy" id="1720083"/>
    <lineage>
        <taxon>Bacteria</taxon>
        <taxon>Bacillati</taxon>
        <taxon>Bacillota</taxon>
        <taxon>Bacilli</taxon>
        <taxon>Lactobacillales</taxon>
        <taxon>Lactobacillaceae</taxon>
        <taxon>Acetilactobacillus</taxon>
    </lineage>
</organism>
<dbReference type="Gene3D" id="1.20.1740.10">
    <property type="entry name" value="Amino acid/polyamine transporter I"/>
    <property type="match status" value="1"/>
</dbReference>
<accession>A0A4V1ALP9</accession>